<evidence type="ECO:0000259" key="15">
    <source>
        <dbReference type="PROSITE" id="PS50923"/>
    </source>
</evidence>
<feature type="disulfide bond" evidence="13">
    <location>
        <begin position="394"/>
        <end position="437"/>
    </location>
</feature>
<evidence type="ECO:0000256" key="11">
    <source>
        <dbReference type="ARBA" id="ARBA00023180"/>
    </source>
</evidence>
<dbReference type="SUPFAM" id="SSF57535">
    <property type="entry name" value="Complement control module/SCR domain"/>
    <property type="match status" value="6"/>
</dbReference>
<reference evidence="16" key="1">
    <citation type="submission" date="2025-08" db="UniProtKB">
        <authorList>
            <consortium name="Ensembl"/>
        </authorList>
    </citation>
    <scope>IDENTIFICATION</scope>
</reference>
<feature type="disulfide bond" evidence="13">
    <location>
        <begin position="239"/>
        <end position="266"/>
    </location>
</feature>
<dbReference type="InterPro" id="IPR000436">
    <property type="entry name" value="Sushi_SCR_CCP_dom"/>
</dbReference>
<keyword evidence="9" id="KW-0472">Membrane</keyword>
<dbReference type="CDD" id="cd00033">
    <property type="entry name" value="CCP"/>
    <property type="match status" value="6"/>
</dbReference>
<evidence type="ECO:0000256" key="2">
    <source>
        <dbReference type="ARBA" id="ARBA00010908"/>
    </source>
</evidence>
<evidence type="ECO:0000256" key="5">
    <source>
        <dbReference type="ARBA" id="ARBA00022729"/>
    </source>
</evidence>
<keyword evidence="7" id="KW-0391">Immunity</keyword>
<keyword evidence="6" id="KW-0677">Repeat</keyword>
<organism evidence="16 17">
    <name type="scientific">Pavo cristatus</name>
    <name type="common">Indian peafowl</name>
    <name type="synonym">Blue peafowl</name>
    <dbReference type="NCBI Taxonomy" id="9049"/>
    <lineage>
        <taxon>Eukaryota</taxon>
        <taxon>Metazoa</taxon>
        <taxon>Chordata</taxon>
        <taxon>Craniata</taxon>
        <taxon>Vertebrata</taxon>
        <taxon>Euteleostomi</taxon>
        <taxon>Archelosauria</taxon>
        <taxon>Archosauria</taxon>
        <taxon>Dinosauria</taxon>
        <taxon>Saurischia</taxon>
        <taxon>Theropoda</taxon>
        <taxon>Coelurosauria</taxon>
        <taxon>Aves</taxon>
        <taxon>Neognathae</taxon>
        <taxon>Galloanserae</taxon>
        <taxon>Galliformes</taxon>
        <taxon>Phasianidae</taxon>
        <taxon>Phasianinae</taxon>
        <taxon>Pavo</taxon>
    </lineage>
</organism>
<comment type="subcellular location">
    <subcellularLocation>
        <location evidence="1">Membrane</location>
    </subcellularLocation>
</comment>
<dbReference type="InterPro" id="IPR035976">
    <property type="entry name" value="Sushi/SCR/CCP_sf"/>
</dbReference>
<keyword evidence="17" id="KW-1185">Reference proteome</keyword>
<name>A0A8C9F0A7_PAVCR</name>
<accession>A0A8C9F0A7</accession>
<comment type="similarity">
    <text evidence="2">Belongs to the receptors of complement activation (RCA) family.</text>
</comment>
<dbReference type="FunFam" id="2.10.70.10:FF:000055">
    <property type="entry name" value="Complement decay-accelerating factor, GPI-anchored"/>
    <property type="match status" value="1"/>
</dbReference>
<evidence type="ECO:0000256" key="1">
    <source>
        <dbReference type="ARBA" id="ARBA00004370"/>
    </source>
</evidence>
<dbReference type="PANTHER" id="PTHR19325">
    <property type="entry name" value="COMPLEMENT COMPONENT-RELATED SUSHI DOMAIN-CONTAINING"/>
    <property type="match status" value="1"/>
</dbReference>
<reference evidence="16" key="2">
    <citation type="submission" date="2025-09" db="UniProtKB">
        <authorList>
            <consortium name="Ensembl"/>
        </authorList>
    </citation>
    <scope>IDENTIFICATION</scope>
</reference>
<protein>
    <recommendedName>
        <fullName evidence="15">Sushi domain-containing protein</fullName>
    </recommendedName>
</protein>
<keyword evidence="3" id="KW-0399">Innate immunity</keyword>
<dbReference type="Pfam" id="PF00084">
    <property type="entry name" value="Sushi"/>
    <property type="match status" value="6"/>
</dbReference>
<feature type="domain" description="Sushi" evidence="15">
    <location>
        <begin position="22"/>
        <end position="84"/>
    </location>
</feature>
<keyword evidence="8" id="KW-0180">Complement pathway</keyword>
<comment type="caution">
    <text evidence="13">Lacks conserved residue(s) required for the propagation of feature annotation.</text>
</comment>
<evidence type="ECO:0000256" key="6">
    <source>
        <dbReference type="ARBA" id="ARBA00022737"/>
    </source>
</evidence>
<dbReference type="SMART" id="SM00032">
    <property type="entry name" value="CCP"/>
    <property type="match status" value="6"/>
</dbReference>
<sequence>MAVATALLWLSAALLALPGACGDCPEPPRLTFAEPPGPTNASYPVGTVLRYRCRPGYTGDVKKSPRVTCLPNSTWASDPDFCIGKSCGHPEIPNGDFHFSTNLQFGATINFTCRAGYRLVGSPTAQCVLSGSDVVWNAVPYCQLIPCQPPPAIENGRLSAAHTEYVFGMAVTYSCKKDFSLIGNATIHCTTEDNVNGKWSGPAPQCKVVRCEKPEVENGKNLNGFATEYTYGEKVSFECAPGHALSGAQTVSCDADSAWKPSLPTCDPRYCGSPPSIPSAELTGAASSSSLAGTKLTYRCEPGFTTESGKSLEVTCLLNTTWSAGSALCTRGYLCSSAWPYKYKLDLLEMLVTLVGVQHELKGSSSAKCVAVGNGVEWDVDLPSCERQRSDVLCEQPPSISNGVHNGTEGTAFPQGSVVVYSCKDGFILAGGSTIQCLAKAQDRGVWSTPTPECRGVLPLLLAMLVMNF</sequence>
<dbReference type="Proteomes" id="UP000694428">
    <property type="component" value="Unplaced"/>
</dbReference>
<evidence type="ECO:0000256" key="3">
    <source>
        <dbReference type="ARBA" id="ARBA00022588"/>
    </source>
</evidence>
<feature type="signal peptide" evidence="14">
    <location>
        <begin position="1"/>
        <end position="22"/>
    </location>
</feature>
<feature type="domain" description="Sushi" evidence="15">
    <location>
        <begin position="85"/>
        <end position="144"/>
    </location>
</feature>
<dbReference type="Gene3D" id="2.10.70.10">
    <property type="entry name" value="Complement Module, domain 1"/>
    <property type="match status" value="6"/>
</dbReference>
<dbReference type="FunFam" id="2.10.70.10:FF:000014">
    <property type="entry name" value="Membrane cofactor protein"/>
    <property type="match status" value="2"/>
</dbReference>
<dbReference type="InterPro" id="IPR050350">
    <property type="entry name" value="Compl-Cell_Adhes-Reg"/>
</dbReference>
<evidence type="ECO:0000256" key="7">
    <source>
        <dbReference type="ARBA" id="ARBA00022859"/>
    </source>
</evidence>
<feature type="domain" description="Sushi" evidence="15">
    <location>
        <begin position="145"/>
        <end position="208"/>
    </location>
</feature>
<evidence type="ECO:0000256" key="13">
    <source>
        <dbReference type="PROSITE-ProRule" id="PRU00302"/>
    </source>
</evidence>
<feature type="domain" description="Sushi" evidence="15">
    <location>
        <begin position="209"/>
        <end position="268"/>
    </location>
</feature>
<feature type="domain" description="Sushi" evidence="15">
    <location>
        <begin position="392"/>
        <end position="456"/>
    </location>
</feature>
<evidence type="ECO:0000256" key="14">
    <source>
        <dbReference type="SAM" id="SignalP"/>
    </source>
</evidence>
<feature type="domain" description="Sushi" evidence="15">
    <location>
        <begin position="269"/>
        <end position="331"/>
    </location>
</feature>
<evidence type="ECO:0000313" key="17">
    <source>
        <dbReference type="Proteomes" id="UP000694428"/>
    </source>
</evidence>
<evidence type="ECO:0000313" key="16">
    <source>
        <dbReference type="Ensembl" id="ENSPSTP00000008321.1"/>
    </source>
</evidence>
<keyword evidence="5 14" id="KW-0732">Signal</keyword>
<dbReference type="PROSITE" id="PS50923">
    <property type="entry name" value="SUSHI"/>
    <property type="match status" value="6"/>
</dbReference>
<evidence type="ECO:0000256" key="4">
    <source>
        <dbReference type="ARBA" id="ARBA00022659"/>
    </source>
</evidence>
<evidence type="ECO:0000256" key="8">
    <source>
        <dbReference type="ARBA" id="ARBA00022875"/>
    </source>
</evidence>
<evidence type="ECO:0000256" key="9">
    <source>
        <dbReference type="ARBA" id="ARBA00023136"/>
    </source>
</evidence>
<dbReference type="AlphaFoldDB" id="A0A8C9F0A7"/>
<proteinExistence type="inferred from homology"/>
<keyword evidence="11" id="KW-0325">Glycoprotein</keyword>
<dbReference type="PANTHER" id="PTHR19325:SF317">
    <property type="entry name" value="COMPLEMENT DECAY-ACCELERATING FACTOR"/>
    <property type="match status" value="1"/>
</dbReference>
<dbReference type="Ensembl" id="ENSPSTT00000008734.1">
    <property type="protein sequence ID" value="ENSPSTP00000008321.1"/>
    <property type="gene ID" value="ENSPSTG00000005870.1"/>
</dbReference>
<comment type="function">
    <text evidence="12">This protein recognizes C4b and C3b fragments that condense with cell-surface hydroxyl or amino groups when nascent C4b and C3b are locally generated during C4 and c3 activation. Interaction of daf with cell-associated C4b and C3b polypeptides interferes with their ability to catalyze the conversion of C2 and factor B to enzymatically active C2a and Bb and thereby prevents the formation of C4b2a and C3bBb, the amplification convertases of the complement cascade. Inhibits complement activation by destabilizing and preventing the formation of C3 and C5 convertases, which prevents complement damage.</text>
</comment>
<feature type="chain" id="PRO_5034466165" description="Sushi domain-containing protein" evidence="14">
    <location>
        <begin position="23"/>
        <end position="469"/>
    </location>
</feature>
<keyword evidence="10 13" id="KW-1015">Disulfide bond</keyword>
<evidence type="ECO:0000256" key="10">
    <source>
        <dbReference type="ARBA" id="ARBA00023157"/>
    </source>
</evidence>
<keyword evidence="4 13" id="KW-0768">Sushi</keyword>
<evidence type="ECO:0000256" key="12">
    <source>
        <dbReference type="ARBA" id="ARBA00045541"/>
    </source>
</evidence>